<comment type="caution">
    <text evidence="6">The sequence shown here is derived from an EMBL/GenBank/DDBJ whole genome shotgun (WGS) entry which is preliminary data.</text>
</comment>
<evidence type="ECO:0000256" key="4">
    <source>
        <dbReference type="ARBA" id="ARBA00023136"/>
    </source>
</evidence>
<keyword evidence="4" id="KW-0472">Membrane</keyword>
<keyword evidence="2" id="KW-0812">Transmembrane</keyword>
<dbReference type="EMBL" id="JAEUBG010001424">
    <property type="protein sequence ID" value="KAH3686463.1"/>
    <property type="molecule type" value="Genomic_DNA"/>
</dbReference>
<protein>
    <recommendedName>
        <fullName evidence="5">Myosin-binding domain-containing protein</fullName>
    </recommendedName>
</protein>
<evidence type="ECO:0000259" key="5">
    <source>
        <dbReference type="Pfam" id="PF12632"/>
    </source>
</evidence>
<evidence type="ECO:0000256" key="1">
    <source>
        <dbReference type="ARBA" id="ARBA00004308"/>
    </source>
</evidence>
<evidence type="ECO:0000313" key="7">
    <source>
        <dbReference type="Proteomes" id="UP000774326"/>
    </source>
</evidence>
<dbReference type="InterPro" id="IPR026859">
    <property type="entry name" value="Myosin-bd"/>
</dbReference>
<proteinExistence type="predicted"/>
<organism evidence="6 7">
    <name type="scientific">Wickerhamomyces pijperi</name>
    <name type="common">Yeast</name>
    <name type="synonym">Pichia pijperi</name>
    <dbReference type="NCBI Taxonomy" id="599730"/>
    <lineage>
        <taxon>Eukaryota</taxon>
        <taxon>Fungi</taxon>
        <taxon>Dikarya</taxon>
        <taxon>Ascomycota</taxon>
        <taxon>Saccharomycotina</taxon>
        <taxon>Saccharomycetes</taxon>
        <taxon>Phaffomycetales</taxon>
        <taxon>Wickerhamomycetaceae</taxon>
        <taxon>Wickerhamomyces</taxon>
    </lineage>
</organism>
<evidence type="ECO:0000256" key="3">
    <source>
        <dbReference type="ARBA" id="ARBA00022989"/>
    </source>
</evidence>
<keyword evidence="7" id="KW-1185">Reference proteome</keyword>
<reference evidence="6" key="1">
    <citation type="journal article" date="2021" name="Open Biol.">
        <title>Shared evolutionary footprints suggest mitochondrial oxidative damage underlies multiple complex I losses in fungi.</title>
        <authorList>
            <person name="Schikora-Tamarit M.A."/>
            <person name="Marcet-Houben M."/>
            <person name="Nosek J."/>
            <person name="Gabaldon T."/>
        </authorList>
    </citation>
    <scope>NUCLEOTIDE SEQUENCE</scope>
    <source>
        <strain evidence="6">CBS2887</strain>
    </source>
</reference>
<feature type="domain" description="Myosin-binding" evidence="5">
    <location>
        <begin position="235"/>
        <end position="430"/>
    </location>
</feature>
<evidence type="ECO:0000256" key="2">
    <source>
        <dbReference type="ARBA" id="ARBA00022692"/>
    </source>
</evidence>
<reference evidence="6" key="2">
    <citation type="submission" date="2021-01" db="EMBL/GenBank/DDBJ databases">
        <authorList>
            <person name="Schikora-Tamarit M.A."/>
        </authorList>
    </citation>
    <scope>NUCLEOTIDE SEQUENCE</scope>
    <source>
        <strain evidence="6">CBS2887</strain>
    </source>
</reference>
<dbReference type="Pfam" id="PF12632">
    <property type="entry name" value="Vezatin"/>
    <property type="match status" value="1"/>
</dbReference>
<sequence>MTDSTFTNLFNNFAPPLTRVIPSLSYTMETSEEPMKHTVISPDAGSDTLHDYGIEGFNDDLRNFSSPTLISEQHYLNTASLVMNEMDSASTVIPSHQMHDHDQYADVQEDDLAEGQRHKLIEMNKCQIRIQSLTLMWRELKGDITKNRDTIRDFFDEFRYILVTSQLLDETILISNFYNSGNSQSIRKKRSTSDGTGIRLQYGELDKQKVIFSFRISYSFSLRLVQIIRFLKYLQTSQVLKHNQRKFISIVLLVNLHSLLNFIKIKNILLTSILLSQLKSSVSHFQQFDVLIMKIFNRFREYKLYNNQIIMPLTPGHQPQRNIIKLNQSNRLTIESSMFDVLNSTLTVMINSTVKSIRVLLPLINRCDLENFVDIYNINLVELNYMINEVLSNIDLVVLTQEKIKKFQKLRRFLLTVLLSINLNSNFNNLDFVWGKLLRIFQLEINGEGFTPLDDKFLAVSSEFKELVHITESANVTLRNFINCNKESLNVSTTSPPASTSTTVHDPVAKAVRSSSVEIQDKLKELLFHFQNISTYKELQDMNESVSRLTLTYSQTLHHLKPKNVQRKPSIQAMNNNIKKSKRFSLQAHQLRSFTSPLSLGSAGSQSQTDTPTGAYITAASSKKSKRLSTGLPIPLLTVLESTHEPSIPSPTSPVVNKRLVSYDDNYINNSTLDSYSVDDGLGLNIKPQRKENAVKQTTNDSNLEYINEFISNDDSVIISNDVVEYANEDDGLVDGMTREEFRAKLELNFAMMANGGEFSQRHTNDTSSLIGLNDFRTGDSSDEDTDHNAGEILDSISDSVSSNGLMKTGSSVDGNGNGFMDELKCTLESHRASEVSW</sequence>
<dbReference type="Proteomes" id="UP000774326">
    <property type="component" value="Unassembled WGS sequence"/>
</dbReference>
<dbReference type="GO" id="GO:0017022">
    <property type="term" value="F:myosin binding"/>
    <property type="evidence" value="ECO:0007669"/>
    <property type="project" value="InterPro"/>
</dbReference>
<dbReference type="GO" id="GO:0012505">
    <property type="term" value="C:endomembrane system"/>
    <property type="evidence" value="ECO:0007669"/>
    <property type="project" value="UniProtKB-SubCell"/>
</dbReference>
<evidence type="ECO:0000313" key="6">
    <source>
        <dbReference type="EMBL" id="KAH3686463.1"/>
    </source>
</evidence>
<comment type="subcellular location">
    <subcellularLocation>
        <location evidence="1">Endomembrane system</location>
    </subcellularLocation>
</comment>
<keyword evidence="3" id="KW-1133">Transmembrane helix</keyword>
<dbReference type="AlphaFoldDB" id="A0A9P8TNU5"/>
<accession>A0A9P8TNU5</accession>
<name>A0A9P8TNU5_WICPI</name>
<gene>
    <name evidence="6" type="ORF">WICPIJ_002550</name>
</gene>
<dbReference type="OrthoDB" id="4089780at2759"/>